<feature type="region of interest" description="Disordered" evidence="1">
    <location>
        <begin position="107"/>
        <end position="130"/>
    </location>
</feature>
<proteinExistence type="predicted"/>
<dbReference type="PANTHER" id="PTHR33495">
    <property type="entry name" value="ANTI-SIGMA FACTOR ANTAGONIST TM_1081-RELATED-RELATED"/>
    <property type="match status" value="1"/>
</dbReference>
<dbReference type="PROSITE" id="PS50801">
    <property type="entry name" value="STAS"/>
    <property type="match status" value="1"/>
</dbReference>
<dbReference type="Proteomes" id="UP001296967">
    <property type="component" value="Unassembled WGS sequence"/>
</dbReference>
<dbReference type="InterPro" id="IPR036513">
    <property type="entry name" value="STAS_dom_sf"/>
</dbReference>
<name>A0AAJ0UH57_HALSE</name>
<gene>
    <name evidence="3" type="ORF">CCR82_12905</name>
</gene>
<organism evidence="3 4">
    <name type="scientific">Halochromatium salexigens</name>
    <name type="common">Chromatium salexigens</name>
    <dbReference type="NCBI Taxonomy" id="49447"/>
    <lineage>
        <taxon>Bacteria</taxon>
        <taxon>Pseudomonadati</taxon>
        <taxon>Pseudomonadota</taxon>
        <taxon>Gammaproteobacteria</taxon>
        <taxon>Chromatiales</taxon>
        <taxon>Chromatiaceae</taxon>
        <taxon>Halochromatium</taxon>
    </lineage>
</organism>
<dbReference type="Pfam" id="PF13466">
    <property type="entry name" value="STAS_2"/>
    <property type="match status" value="1"/>
</dbReference>
<dbReference type="RefSeq" id="WP_201246227.1">
    <property type="nucleotide sequence ID" value="NZ_NHSF01000063.1"/>
</dbReference>
<dbReference type="EMBL" id="NHSF01000063">
    <property type="protein sequence ID" value="MBK5931392.1"/>
    <property type="molecule type" value="Genomic_DNA"/>
</dbReference>
<evidence type="ECO:0000313" key="3">
    <source>
        <dbReference type="EMBL" id="MBK5931392.1"/>
    </source>
</evidence>
<evidence type="ECO:0000313" key="4">
    <source>
        <dbReference type="Proteomes" id="UP001296967"/>
    </source>
</evidence>
<dbReference type="InterPro" id="IPR002645">
    <property type="entry name" value="STAS_dom"/>
</dbReference>
<feature type="domain" description="STAS" evidence="2">
    <location>
        <begin position="19"/>
        <end position="127"/>
    </location>
</feature>
<dbReference type="SUPFAM" id="SSF52091">
    <property type="entry name" value="SpoIIaa-like"/>
    <property type="match status" value="1"/>
</dbReference>
<dbReference type="CDD" id="cd07043">
    <property type="entry name" value="STAS_anti-anti-sigma_factors"/>
    <property type="match status" value="1"/>
</dbReference>
<evidence type="ECO:0000256" key="1">
    <source>
        <dbReference type="SAM" id="MobiDB-lite"/>
    </source>
</evidence>
<sequence length="130" mass="14286">MTMQHTQLLQESNSIRAILREDLTASTVPSLQSQLKDALKQDVRDITFDFQQARSIDSTGIGLLLAAKNSLAAQQGHLRLINVPNGMFSLFKSMRLIDSLNVEAQGNTPDVQGNDTESELEQAFEQAQAA</sequence>
<reference evidence="3" key="2">
    <citation type="journal article" date="2020" name="Microorganisms">
        <title>Osmotic Adaptation and Compatible Solute Biosynthesis of Phototrophic Bacteria as Revealed from Genome Analyses.</title>
        <authorList>
            <person name="Imhoff J.F."/>
            <person name="Rahn T."/>
            <person name="Kunzel S."/>
            <person name="Keller A."/>
            <person name="Neulinger S.C."/>
        </authorList>
    </citation>
    <scope>NUCLEOTIDE SEQUENCE</scope>
    <source>
        <strain evidence="3">DSM 4395</strain>
    </source>
</reference>
<dbReference type="AlphaFoldDB" id="A0AAJ0UH57"/>
<dbReference type="PANTHER" id="PTHR33495:SF2">
    <property type="entry name" value="ANTI-SIGMA FACTOR ANTAGONIST TM_1081-RELATED"/>
    <property type="match status" value="1"/>
</dbReference>
<accession>A0AAJ0UH57</accession>
<reference evidence="3" key="1">
    <citation type="submission" date="2017-05" db="EMBL/GenBank/DDBJ databases">
        <authorList>
            <person name="Imhoff J.F."/>
            <person name="Rahn T."/>
            <person name="Kuenzel S."/>
            <person name="Neulinger S.C."/>
        </authorList>
    </citation>
    <scope>NUCLEOTIDE SEQUENCE</scope>
    <source>
        <strain evidence="3">DSM 4395</strain>
    </source>
</reference>
<dbReference type="Gene3D" id="3.30.750.24">
    <property type="entry name" value="STAS domain"/>
    <property type="match status" value="1"/>
</dbReference>
<keyword evidence="4" id="KW-1185">Reference proteome</keyword>
<evidence type="ECO:0000259" key="2">
    <source>
        <dbReference type="PROSITE" id="PS50801"/>
    </source>
</evidence>
<protein>
    <recommendedName>
        <fullName evidence="2">STAS domain-containing protein</fullName>
    </recommendedName>
</protein>
<dbReference type="GO" id="GO:0043856">
    <property type="term" value="F:anti-sigma factor antagonist activity"/>
    <property type="evidence" value="ECO:0007669"/>
    <property type="project" value="TreeGrafter"/>
</dbReference>
<comment type="caution">
    <text evidence="3">The sequence shown here is derived from an EMBL/GenBank/DDBJ whole genome shotgun (WGS) entry which is preliminary data.</text>
</comment>
<dbReference type="InterPro" id="IPR058548">
    <property type="entry name" value="MlaB-like_STAS"/>
</dbReference>